<dbReference type="PANTHER" id="PTHR43816:SF1">
    <property type="entry name" value="NICOTINAMIDE PHOSPHORIBOSYLTRANSFERASE"/>
    <property type="match status" value="1"/>
</dbReference>
<comment type="pathway">
    <text evidence="1">Cofactor biosynthesis; NAD(+) biosynthesis.</text>
</comment>
<keyword evidence="2" id="KW-0328">Glycosyltransferase</keyword>
<evidence type="ECO:0000256" key="2">
    <source>
        <dbReference type="ARBA" id="ARBA00022676"/>
    </source>
</evidence>
<keyword evidence="3" id="KW-0808">Transferase</keyword>
<protein>
    <submittedName>
        <fullName evidence="7">Uncharacterized protein</fullName>
    </submittedName>
</protein>
<dbReference type="Pfam" id="PF18127">
    <property type="entry name" value="NAMPT_N"/>
    <property type="match status" value="1"/>
</dbReference>
<proteinExistence type="predicted"/>
<dbReference type="Pfam" id="PF04095">
    <property type="entry name" value="NAPRTase"/>
    <property type="match status" value="1"/>
</dbReference>
<feature type="domain" description="Nicotinate/nicotinamide phosphoribosyltransferase" evidence="5">
    <location>
        <begin position="110"/>
        <end position="187"/>
    </location>
</feature>
<dbReference type="EMBL" id="KZ394700">
    <property type="protein sequence ID" value="PIO54599.1"/>
    <property type="molecule type" value="Genomic_DNA"/>
</dbReference>
<evidence type="ECO:0000259" key="6">
    <source>
        <dbReference type="Pfam" id="PF18127"/>
    </source>
</evidence>
<keyword evidence="8" id="KW-1185">Reference proteome</keyword>
<dbReference type="InterPro" id="IPR041525">
    <property type="entry name" value="N/Namide_PRibTrfase"/>
</dbReference>
<dbReference type="Gene3D" id="3.20.20.70">
    <property type="entry name" value="Aldolase class I"/>
    <property type="match status" value="2"/>
</dbReference>
<dbReference type="GO" id="GO:0009435">
    <property type="term" value="P:NAD+ biosynthetic process"/>
    <property type="evidence" value="ECO:0007669"/>
    <property type="project" value="TreeGrafter"/>
</dbReference>
<dbReference type="OrthoDB" id="193380at2759"/>
<organism evidence="7 8">
    <name type="scientific">Teladorsagia circumcincta</name>
    <name type="common">Brown stomach worm</name>
    <name type="synonym">Ostertagia circumcincta</name>
    <dbReference type="NCBI Taxonomy" id="45464"/>
    <lineage>
        <taxon>Eukaryota</taxon>
        <taxon>Metazoa</taxon>
        <taxon>Ecdysozoa</taxon>
        <taxon>Nematoda</taxon>
        <taxon>Chromadorea</taxon>
        <taxon>Rhabditida</taxon>
        <taxon>Rhabditina</taxon>
        <taxon>Rhabditomorpha</taxon>
        <taxon>Strongyloidea</taxon>
        <taxon>Trichostrongylidae</taxon>
        <taxon>Teladorsagia</taxon>
    </lineage>
</organism>
<evidence type="ECO:0000313" key="7">
    <source>
        <dbReference type="EMBL" id="PIO54599.1"/>
    </source>
</evidence>
<dbReference type="InterPro" id="IPR041529">
    <property type="entry name" value="DUF5598"/>
</dbReference>
<evidence type="ECO:0000256" key="3">
    <source>
        <dbReference type="ARBA" id="ARBA00022679"/>
    </source>
</evidence>
<evidence type="ECO:0000256" key="4">
    <source>
        <dbReference type="ARBA" id="ARBA00047835"/>
    </source>
</evidence>
<evidence type="ECO:0000313" key="8">
    <source>
        <dbReference type="Proteomes" id="UP000230423"/>
    </source>
</evidence>
<dbReference type="InterPro" id="IPR016471">
    <property type="entry name" value="Nicotinamide_PRibTrfase"/>
</dbReference>
<feature type="domain" description="Nicotinamide phosphoribosyltransferase N-terminal" evidence="6">
    <location>
        <begin position="1"/>
        <end position="38"/>
    </location>
</feature>
<evidence type="ECO:0000256" key="1">
    <source>
        <dbReference type="ARBA" id="ARBA00004790"/>
    </source>
</evidence>
<comment type="catalytic activity">
    <reaction evidence="4">
        <text>beta-nicotinamide D-ribonucleotide + diphosphate = 5-phospho-alpha-D-ribose 1-diphosphate + nicotinamide + H(+)</text>
        <dbReference type="Rhea" id="RHEA:16149"/>
        <dbReference type="ChEBI" id="CHEBI:14649"/>
        <dbReference type="ChEBI" id="CHEBI:15378"/>
        <dbReference type="ChEBI" id="CHEBI:17154"/>
        <dbReference type="ChEBI" id="CHEBI:33019"/>
        <dbReference type="ChEBI" id="CHEBI:58017"/>
        <dbReference type="EC" id="2.4.2.12"/>
    </reaction>
    <physiologicalReaction direction="right-to-left" evidence="4">
        <dbReference type="Rhea" id="RHEA:16151"/>
    </physiologicalReaction>
</comment>
<dbReference type="InterPro" id="IPR013785">
    <property type="entry name" value="Aldolase_TIM"/>
</dbReference>
<accession>A0A2G9T9G3</accession>
<sequence length="193" mass="22011">MIDEAKALYNMHFKMDVFNESGWRHIVDKHDGCLPLRIKAVPEGSVVPIKNVLFTIENTDPEVPWLTNWFETLLVQTWYPMTVCTISRAYKQLIARYLHITSDSMEGLPFKLHDFGYRGSTSVEVGGYYSLHLNIFIYQAEILQSAGIGGAAHLVNFMGTDTIAGLQLCRKYYSCEMAGFSIPATEHRFPLYF</sequence>
<dbReference type="PANTHER" id="PTHR43816">
    <property type="entry name" value="NICOTINAMIDE PHOSPHORIBOSYLTRANSFERASE"/>
    <property type="match status" value="1"/>
</dbReference>
<gene>
    <name evidence="7" type="ORF">TELCIR_24033</name>
</gene>
<reference evidence="7 8" key="1">
    <citation type="submission" date="2015-09" db="EMBL/GenBank/DDBJ databases">
        <title>Draft genome of the parasitic nematode Teladorsagia circumcincta isolate WARC Sus (inbred).</title>
        <authorList>
            <person name="Mitreva M."/>
        </authorList>
    </citation>
    <scope>NUCLEOTIDE SEQUENCE [LARGE SCALE GENOMIC DNA]</scope>
    <source>
        <strain evidence="7 8">S</strain>
    </source>
</reference>
<evidence type="ECO:0000259" key="5">
    <source>
        <dbReference type="Pfam" id="PF04095"/>
    </source>
</evidence>
<dbReference type="GO" id="GO:0047280">
    <property type="term" value="F:nicotinamide phosphoribosyltransferase activity"/>
    <property type="evidence" value="ECO:0007669"/>
    <property type="project" value="UniProtKB-EC"/>
</dbReference>
<dbReference type="Proteomes" id="UP000230423">
    <property type="component" value="Unassembled WGS sequence"/>
</dbReference>
<name>A0A2G9T9G3_TELCI</name>
<dbReference type="AlphaFoldDB" id="A0A2G9T9G3"/>